<keyword evidence="2" id="KW-1185">Reference proteome</keyword>
<name>A0A1W6MWD6_9HYPH</name>
<gene>
    <name evidence="1" type="ORF">B1812_13155</name>
</gene>
<dbReference type="KEGG" id="mbry:B1812_13155"/>
<dbReference type="STRING" id="655015.B1812_13155"/>
<evidence type="ECO:0000313" key="1">
    <source>
        <dbReference type="EMBL" id="ARN81875.1"/>
    </source>
</evidence>
<organism evidence="1 2">
    <name type="scientific">Methylocystis bryophila</name>
    <dbReference type="NCBI Taxonomy" id="655015"/>
    <lineage>
        <taxon>Bacteria</taxon>
        <taxon>Pseudomonadati</taxon>
        <taxon>Pseudomonadota</taxon>
        <taxon>Alphaproteobacteria</taxon>
        <taxon>Hyphomicrobiales</taxon>
        <taxon>Methylocystaceae</taxon>
        <taxon>Methylocystis</taxon>
    </lineage>
</organism>
<protein>
    <recommendedName>
        <fullName evidence="3">Thiaminase-2/PQQC domain-containing protein</fullName>
    </recommendedName>
</protein>
<dbReference type="AlphaFoldDB" id="A0A1W6MWD6"/>
<evidence type="ECO:0000313" key="2">
    <source>
        <dbReference type="Proteomes" id="UP000193978"/>
    </source>
</evidence>
<accession>A0A1W6MWD6</accession>
<dbReference type="EMBL" id="CP019948">
    <property type="protein sequence ID" value="ARN81875.1"/>
    <property type="molecule type" value="Genomic_DNA"/>
</dbReference>
<dbReference type="InterPro" id="IPR016084">
    <property type="entry name" value="Haem_Oase-like_multi-hlx"/>
</dbReference>
<proteinExistence type="predicted"/>
<reference evidence="1 2" key="1">
    <citation type="submission" date="2017-02" db="EMBL/GenBank/DDBJ databases">
        <authorList>
            <person name="Peterson S.W."/>
        </authorList>
    </citation>
    <scope>NUCLEOTIDE SEQUENCE [LARGE SCALE GENOMIC DNA]</scope>
    <source>
        <strain evidence="1 2">S285</strain>
    </source>
</reference>
<dbReference type="Gene3D" id="1.20.910.10">
    <property type="entry name" value="Heme oxygenase-like"/>
    <property type="match status" value="1"/>
</dbReference>
<dbReference type="Proteomes" id="UP000193978">
    <property type="component" value="Chromosome"/>
</dbReference>
<evidence type="ECO:0008006" key="3">
    <source>
        <dbReference type="Google" id="ProtNLM"/>
    </source>
</evidence>
<sequence length="187" mass="21678">MKAIFSYIEEKRKEYECHPFFTQLLANPDLPGEKRLAWAPITIPFIMGYADLNCLFRRNEIADPADPLQAILNSHTYEEDFHWQWFLNDLNRHHANPTLPLADAVRILWSDDFKHSRTLSLELCALALRSPSYVLFVMMEVMEATSMTVFKNCVGIKLQNGDECEFFGTKHYLAEASHAIYSLDETK</sequence>
<dbReference type="OrthoDB" id="4653716at2"/>
<dbReference type="RefSeq" id="WP_085771992.1">
    <property type="nucleotide sequence ID" value="NZ_AP027149.1"/>
</dbReference>